<dbReference type="EC" id="5.2.1.8" evidence="4"/>
<keyword evidence="3 4" id="KW-0413">Isomerase</keyword>
<evidence type="ECO:0000313" key="7">
    <source>
        <dbReference type="EMBL" id="MBB4036364.1"/>
    </source>
</evidence>
<reference evidence="7 8" key="1">
    <citation type="submission" date="2020-08" db="EMBL/GenBank/DDBJ databases">
        <title>Genomic Encyclopedia of Type Strains, Phase IV (KMG-IV): sequencing the most valuable type-strain genomes for metagenomic binning, comparative biology and taxonomic classification.</title>
        <authorList>
            <person name="Goeker M."/>
        </authorList>
    </citation>
    <scope>NUCLEOTIDE SEQUENCE [LARGE SCALE GENOMIC DNA]</scope>
    <source>
        <strain evidence="7 8">DSM 104969</strain>
    </source>
</reference>
<accession>A0A840CRW4</accession>
<dbReference type="Proteomes" id="UP000555103">
    <property type="component" value="Unassembled WGS sequence"/>
</dbReference>
<keyword evidence="5" id="KW-0732">Signal</keyword>
<dbReference type="PROSITE" id="PS51257">
    <property type="entry name" value="PROKAR_LIPOPROTEIN"/>
    <property type="match status" value="1"/>
</dbReference>
<name>A0A840CRW4_9BACT</name>
<organism evidence="7 8">
    <name type="scientific">Dysgonomonas hofstadii</name>
    <dbReference type="NCBI Taxonomy" id="637886"/>
    <lineage>
        <taxon>Bacteria</taxon>
        <taxon>Pseudomonadati</taxon>
        <taxon>Bacteroidota</taxon>
        <taxon>Bacteroidia</taxon>
        <taxon>Bacteroidales</taxon>
        <taxon>Dysgonomonadaceae</taxon>
        <taxon>Dysgonomonas</taxon>
    </lineage>
</organism>
<evidence type="ECO:0000259" key="6">
    <source>
        <dbReference type="PROSITE" id="PS50059"/>
    </source>
</evidence>
<dbReference type="EMBL" id="JACIEP010000007">
    <property type="protein sequence ID" value="MBB4036364.1"/>
    <property type="molecule type" value="Genomic_DNA"/>
</dbReference>
<evidence type="ECO:0000256" key="1">
    <source>
        <dbReference type="ARBA" id="ARBA00000971"/>
    </source>
</evidence>
<feature type="chain" id="PRO_5032616233" description="Peptidyl-prolyl cis-trans isomerase" evidence="5">
    <location>
        <begin position="25"/>
        <end position="188"/>
    </location>
</feature>
<gene>
    <name evidence="7" type="ORF">GGR21_002266</name>
</gene>
<sequence length="188" mass="21066">MNKKLLILLLSICTIAFWSSCVDDDDDYVIDEEWKAYQDDLVAKVAANSSGYNNISSNSNNGNIYLKEITDFVPDKAGDQFDRTLSPLFTDSVYVHYEGWYYKLDGDSIIFDTTEGTNANGYYARFKVNGLTDGFATALQNMTEGQQRLVCIPQKLGYGAYGSGSIPGYTTLWFKIKLKKVKKAGIDF</sequence>
<evidence type="ECO:0000256" key="2">
    <source>
        <dbReference type="ARBA" id="ARBA00023110"/>
    </source>
</evidence>
<comment type="similarity">
    <text evidence="4">Belongs to the FKBP-type PPIase family.</text>
</comment>
<dbReference type="RefSeq" id="WP_183307264.1">
    <property type="nucleotide sequence ID" value="NZ_JACIEP010000007.1"/>
</dbReference>
<protein>
    <recommendedName>
        <fullName evidence="4">Peptidyl-prolyl cis-trans isomerase</fullName>
        <ecNumber evidence="4">5.2.1.8</ecNumber>
    </recommendedName>
</protein>
<comment type="caution">
    <text evidence="7">The sequence shown here is derived from an EMBL/GenBank/DDBJ whole genome shotgun (WGS) entry which is preliminary data.</text>
</comment>
<evidence type="ECO:0000256" key="4">
    <source>
        <dbReference type="RuleBase" id="RU003915"/>
    </source>
</evidence>
<keyword evidence="2 3" id="KW-0697">Rotamase</keyword>
<dbReference type="InterPro" id="IPR001179">
    <property type="entry name" value="PPIase_FKBP_dom"/>
</dbReference>
<feature type="domain" description="PPIase FKBP-type" evidence="6">
    <location>
        <begin position="90"/>
        <end position="182"/>
    </location>
</feature>
<proteinExistence type="inferred from homology"/>
<dbReference type="GO" id="GO:0003755">
    <property type="term" value="F:peptidyl-prolyl cis-trans isomerase activity"/>
    <property type="evidence" value="ECO:0007669"/>
    <property type="project" value="UniProtKB-UniRule"/>
</dbReference>
<dbReference type="Pfam" id="PF00254">
    <property type="entry name" value="FKBP_C"/>
    <property type="match status" value="1"/>
</dbReference>
<dbReference type="InterPro" id="IPR046357">
    <property type="entry name" value="PPIase_dom_sf"/>
</dbReference>
<dbReference type="SUPFAM" id="SSF54534">
    <property type="entry name" value="FKBP-like"/>
    <property type="match status" value="1"/>
</dbReference>
<keyword evidence="8" id="KW-1185">Reference proteome</keyword>
<dbReference type="PROSITE" id="PS50059">
    <property type="entry name" value="FKBP_PPIASE"/>
    <property type="match status" value="1"/>
</dbReference>
<comment type="catalytic activity">
    <reaction evidence="1 3 4">
        <text>[protein]-peptidylproline (omega=180) = [protein]-peptidylproline (omega=0)</text>
        <dbReference type="Rhea" id="RHEA:16237"/>
        <dbReference type="Rhea" id="RHEA-COMP:10747"/>
        <dbReference type="Rhea" id="RHEA-COMP:10748"/>
        <dbReference type="ChEBI" id="CHEBI:83833"/>
        <dbReference type="ChEBI" id="CHEBI:83834"/>
        <dbReference type="EC" id="5.2.1.8"/>
    </reaction>
</comment>
<evidence type="ECO:0000256" key="3">
    <source>
        <dbReference type="PROSITE-ProRule" id="PRU00277"/>
    </source>
</evidence>
<evidence type="ECO:0000313" key="8">
    <source>
        <dbReference type="Proteomes" id="UP000555103"/>
    </source>
</evidence>
<feature type="signal peptide" evidence="5">
    <location>
        <begin position="1"/>
        <end position="24"/>
    </location>
</feature>
<evidence type="ECO:0000256" key="5">
    <source>
        <dbReference type="SAM" id="SignalP"/>
    </source>
</evidence>
<dbReference type="Gene3D" id="3.10.50.40">
    <property type="match status" value="1"/>
</dbReference>
<dbReference type="AlphaFoldDB" id="A0A840CRW4"/>